<dbReference type="Gene3D" id="3.40.50.300">
    <property type="entry name" value="P-loop containing nucleotide triphosphate hydrolases"/>
    <property type="match status" value="1"/>
</dbReference>
<dbReference type="GO" id="GO:0005524">
    <property type="term" value="F:ATP binding"/>
    <property type="evidence" value="ECO:0007669"/>
    <property type="project" value="UniProtKB-KW"/>
</dbReference>
<geneLocation type="plasmid" evidence="10">
    <name>punmamed1</name>
</geneLocation>
<dbReference type="GO" id="GO:0140359">
    <property type="term" value="F:ABC-type transporter activity"/>
    <property type="evidence" value="ECO:0007669"/>
    <property type="project" value="InterPro"/>
</dbReference>
<dbReference type="InterPro" id="IPR036640">
    <property type="entry name" value="ABC1_TM_sf"/>
</dbReference>
<evidence type="ECO:0000256" key="4">
    <source>
        <dbReference type="ARBA" id="ARBA00022840"/>
    </source>
</evidence>
<dbReference type="PANTHER" id="PTHR24221">
    <property type="entry name" value="ATP-BINDING CASSETTE SUB-FAMILY B"/>
    <property type="match status" value="1"/>
</dbReference>
<keyword evidence="6 7" id="KW-0472">Membrane</keyword>
<reference evidence="10" key="1">
    <citation type="submission" date="2024-06" db="EMBL/GenBank/DDBJ databases">
        <title>The genome sequences of Kitasatospora sp. strain HUAS MG31.</title>
        <authorList>
            <person name="Mo P."/>
        </authorList>
    </citation>
    <scope>NUCLEOTIDE SEQUENCE</scope>
    <source>
        <strain evidence="10">HUAS MG31</strain>
        <plasmid evidence="10">punmamed1</plasmid>
    </source>
</reference>
<dbReference type="KEGG" id="kcm:ABWK59_36450"/>
<feature type="transmembrane region" description="Helical" evidence="7">
    <location>
        <begin position="65"/>
        <end position="86"/>
    </location>
</feature>
<dbReference type="InterPro" id="IPR003593">
    <property type="entry name" value="AAA+_ATPase"/>
</dbReference>
<organism evidence="10">
    <name type="scientific">Kitasatospora camelliae</name>
    <dbReference type="NCBI Taxonomy" id="3156397"/>
    <lineage>
        <taxon>Bacteria</taxon>
        <taxon>Bacillati</taxon>
        <taxon>Actinomycetota</taxon>
        <taxon>Actinomycetes</taxon>
        <taxon>Kitasatosporales</taxon>
        <taxon>Streptomycetaceae</taxon>
        <taxon>Kitasatospora</taxon>
    </lineage>
</organism>
<evidence type="ECO:0000256" key="2">
    <source>
        <dbReference type="ARBA" id="ARBA00022692"/>
    </source>
</evidence>
<dbReference type="InterPro" id="IPR027417">
    <property type="entry name" value="P-loop_NTPase"/>
</dbReference>
<feature type="domain" description="ABC transmembrane type-1" evidence="9">
    <location>
        <begin position="32"/>
        <end position="314"/>
    </location>
</feature>
<feature type="transmembrane region" description="Helical" evidence="7">
    <location>
        <begin position="21"/>
        <end position="45"/>
    </location>
</feature>
<dbReference type="Pfam" id="PF00664">
    <property type="entry name" value="ABC_membrane"/>
    <property type="match status" value="1"/>
</dbReference>
<protein>
    <submittedName>
        <fullName evidence="10">ABC transporter ATP-binding protein</fullName>
    </submittedName>
</protein>
<dbReference type="PANTHER" id="PTHR24221:SF654">
    <property type="entry name" value="ATP-BINDING CASSETTE SUB-FAMILY B MEMBER 6"/>
    <property type="match status" value="1"/>
</dbReference>
<evidence type="ECO:0000256" key="6">
    <source>
        <dbReference type="ARBA" id="ARBA00023136"/>
    </source>
</evidence>
<dbReference type="GO" id="GO:0034040">
    <property type="term" value="F:ATPase-coupled lipid transmembrane transporter activity"/>
    <property type="evidence" value="ECO:0007669"/>
    <property type="project" value="TreeGrafter"/>
</dbReference>
<dbReference type="InterPro" id="IPR003439">
    <property type="entry name" value="ABC_transporter-like_ATP-bd"/>
</dbReference>
<dbReference type="InterPro" id="IPR011527">
    <property type="entry name" value="ABC1_TM_dom"/>
</dbReference>
<keyword evidence="10" id="KW-0614">Plasmid</keyword>
<keyword evidence="4 10" id="KW-0067">ATP-binding</keyword>
<comment type="subcellular location">
    <subcellularLocation>
        <location evidence="1">Cell membrane</location>
        <topology evidence="1">Multi-pass membrane protein</topology>
    </subcellularLocation>
</comment>
<evidence type="ECO:0000256" key="3">
    <source>
        <dbReference type="ARBA" id="ARBA00022741"/>
    </source>
</evidence>
<keyword evidence="3" id="KW-0547">Nucleotide-binding</keyword>
<evidence type="ECO:0000259" key="9">
    <source>
        <dbReference type="PROSITE" id="PS50929"/>
    </source>
</evidence>
<feature type="transmembrane region" description="Helical" evidence="7">
    <location>
        <begin position="168"/>
        <end position="187"/>
    </location>
</feature>
<dbReference type="InterPro" id="IPR039421">
    <property type="entry name" value="Type_1_exporter"/>
</dbReference>
<dbReference type="PROSITE" id="PS00211">
    <property type="entry name" value="ABC_TRANSPORTER_1"/>
    <property type="match status" value="1"/>
</dbReference>
<dbReference type="GO" id="GO:0005886">
    <property type="term" value="C:plasma membrane"/>
    <property type="evidence" value="ECO:0007669"/>
    <property type="project" value="UniProtKB-SubCell"/>
</dbReference>
<evidence type="ECO:0000256" key="5">
    <source>
        <dbReference type="ARBA" id="ARBA00022989"/>
    </source>
</evidence>
<evidence type="ECO:0000259" key="8">
    <source>
        <dbReference type="PROSITE" id="PS50893"/>
    </source>
</evidence>
<evidence type="ECO:0000256" key="7">
    <source>
        <dbReference type="SAM" id="Phobius"/>
    </source>
</evidence>
<dbReference type="EMBL" id="CP159873">
    <property type="protein sequence ID" value="XCM84422.1"/>
    <property type="molecule type" value="Genomic_DNA"/>
</dbReference>
<dbReference type="PROSITE" id="PS50893">
    <property type="entry name" value="ABC_TRANSPORTER_2"/>
    <property type="match status" value="1"/>
</dbReference>
<sequence>MQKSARKPSLRRLPAILRIAFLAAPLPAAGYLVLTVLGGAVPTALAWSTKGLLDKIARGAGSDGIVRQAFLLALLGVASALAPRLARHCQAMTQRATRLWMRDRLFRALNEVRDISWFEDPVSMDRVQLALNASTTAPEVLLAGCLSALQGALIAVGLLGSLWVISPVVFLLLTVAALPVLAGQLLLSREQTRLEEDTVQASRREVFYRMLITGLDAVKEVRIFGLGDFFRERMNRETRSIHLAQQRVDTRQLLRQAVLAVLSAVVVGGCVVWSAAEAADGRLGIGDLSVFIAAAAGVQGAVLQTATGIGDGYKSLLAFESYRAVTGVRAAGAAKATGPVGEPVRLDGDIEVRDLWFRYSDEGDWVLRGVDLTIPAGRSLALVGVNGAGKSTLVKLLCGLYEPTRGSISVGGRDIRTVPAGDHQLGVGAIFQDYMSYDLSAAENIGLGDLGRLEDRAAIRAAAGRAGADGFLESLPDGYDTLLSRIFFAGDAAGGRSRGTHLSGGQWQRLAVARGLMKRRSHLVILDEPSSGLDAEAEAALHEALLDDAAGTTRLLISHRLGAVKAADAIAVLEQGRIGALGDHRALMAAGGTYHRLFTVQAAGYADAAV</sequence>
<keyword evidence="2 7" id="KW-0812">Transmembrane</keyword>
<dbReference type="Gene3D" id="1.20.1560.10">
    <property type="entry name" value="ABC transporter type 1, transmembrane domain"/>
    <property type="match status" value="1"/>
</dbReference>
<name>A0AAU8K8H8_9ACTN</name>
<dbReference type="GO" id="GO:0016887">
    <property type="term" value="F:ATP hydrolysis activity"/>
    <property type="evidence" value="ECO:0007669"/>
    <property type="project" value="InterPro"/>
</dbReference>
<evidence type="ECO:0000313" key="10">
    <source>
        <dbReference type="EMBL" id="XCM84422.1"/>
    </source>
</evidence>
<dbReference type="PROSITE" id="PS50929">
    <property type="entry name" value="ABC_TM1F"/>
    <property type="match status" value="1"/>
</dbReference>
<dbReference type="SUPFAM" id="SSF90123">
    <property type="entry name" value="ABC transporter transmembrane region"/>
    <property type="match status" value="1"/>
</dbReference>
<gene>
    <name evidence="10" type="ORF">ABWK59_36450</name>
</gene>
<dbReference type="InterPro" id="IPR017871">
    <property type="entry name" value="ABC_transporter-like_CS"/>
</dbReference>
<dbReference type="AlphaFoldDB" id="A0AAU8K8H8"/>
<feature type="domain" description="ABC transporter" evidence="8">
    <location>
        <begin position="350"/>
        <end position="600"/>
    </location>
</feature>
<feature type="transmembrane region" description="Helical" evidence="7">
    <location>
        <begin position="257"/>
        <end position="276"/>
    </location>
</feature>
<dbReference type="SMART" id="SM00382">
    <property type="entry name" value="AAA"/>
    <property type="match status" value="1"/>
</dbReference>
<dbReference type="RefSeq" id="WP_354645357.1">
    <property type="nucleotide sequence ID" value="NZ_CP159873.1"/>
</dbReference>
<dbReference type="Pfam" id="PF00005">
    <property type="entry name" value="ABC_tran"/>
    <property type="match status" value="1"/>
</dbReference>
<feature type="transmembrane region" description="Helical" evidence="7">
    <location>
        <begin position="140"/>
        <end position="162"/>
    </location>
</feature>
<dbReference type="SUPFAM" id="SSF52540">
    <property type="entry name" value="P-loop containing nucleoside triphosphate hydrolases"/>
    <property type="match status" value="1"/>
</dbReference>
<proteinExistence type="predicted"/>
<keyword evidence="5 7" id="KW-1133">Transmembrane helix</keyword>
<evidence type="ECO:0000256" key="1">
    <source>
        <dbReference type="ARBA" id="ARBA00004651"/>
    </source>
</evidence>
<accession>A0AAU8K8H8</accession>